<accession>A0A8D8UY50</accession>
<protein>
    <submittedName>
        <fullName evidence="2">Uncharacterized protein</fullName>
    </submittedName>
</protein>
<keyword evidence="1" id="KW-0472">Membrane</keyword>
<organism evidence="2">
    <name type="scientific">Cacopsylla melanoneura</name>
    <dbReference type="NCBI Taxonomy" id="428564"/>
    <lineage>
        <taxon>Eukaryota</taxon>
        <taxon>Metazoa</taxon>
        <taxon>Ecdysozoa</taxon>
        <taxon>Arthropoda</taxon>
        <taxon>Hexapoda</taxon>
        <taxon>Insecta</taxon>
        <taxon>Pterygota</taxon>
        <taxon>Neoptera</taxon>
        <taxon>Paraneoptera</taxon>
        <taxon>Hemiptera</taxon>
        <taxon>Sternorrhyncha</taxon>
        <taxon>Psylloidea</taxon>
        <taxon>Psyllidae</taxon>
        <taxon>Psyllinae</taxon>
        <taxon>Cacopsylla</taxon>
    </lineage>
</organism>
<feature type="transmembrane region" description="Helical" evidence="1">
    <location>
        <begin position="12"/>
        <end position="31"/>
    </location>
</feature>
<evidence type="ECO:0000256" key="1">
    <source>
        <dbReference type="SAM" id="Phobius"/>
    </source>
</evidence>
<evidence type="ECO:0000313" key="2">
    <source>
        <dbReference type="EMBL" id="CAG6715525.1"/>
    </source>
</evidence>
<feature type="transmembrane region" description="Helical" evidence="1">
    <location>
        <begin position="94"/>
        <end position="116"/>
    </location>
</feature>
<sequence length="139" mass="16859">MSFFVYDNTLCNEFFCSLFLFHVVTEVLFEFFIFFEHFFFSAFYLTVCYISFMSFFLDHNTWSSFFLSSIFFFHVITKVLLEFFIFFEHLPFTCFHFILVPNVSLSSAYVFSKWIYFQPLVIQMLQHSFVSSSLKFLLL</sequence>
<dbReference type="AlphaFoldDB" id="A0A8D8UY50"/>
<dbReference type="EMBL" id="HBUF01353244">
    <property type="protein sequence ID" value="CAG6715521.1"/>
    <property type="molecule type" value="Transcribed_RNA"/>
</dbReference>
<feature type="transmembrane region" description="Helical" evidence="1">
    <location>
        <begin position="38"/>
        <end position="57"/>
    </location>
</feature>
<reference evidence="2" key="1">
    <citation type="submission" date="2021-05" db="EMBL/GenBank/DDBJ databases">
        <authorList>
            <person name="Alioto T."/>
            <person name="Alioto T."/>
            <person name="Gomez Garrido J."/>
        </authorList>
    </citation>
    <scope>NUCLEOTIDE SEQUENCE</scope>
</reference>
<keyword evidence="1" id="KW-0812">Transmembrane</keyword>
<proteinExistence type="predicted"/>
<keyword evidence="1" id="KW-1133">Transmembrane helix</keyword>
<feature type="transmembrane region" description="Helical" evidence="1">
    <location>
        <begin position="63"/>
        <end position="87"/>
    </location>
</feature>
<name>A0A8D8UY50_9HEMI</name>
<dbReference type="EMBL" id="HBUF01353245">
    <property type="protein sequence ID" value="CAG6715525.1"/>
    <property type="molecule type" value="Transcribed_RNA"/>
</dbReference>